<dbReference type="Gene3D" id="2.40.37.10">
    <property type="entry name" value="Lyase, Ornithine Decarboxylase, Chain A, domain 1"/>
    <property type="match status" value="1"/>
</dbReference>
<feature type="modified residue" description="N6-(pyridoxal phosphate)lysine" evidence="5 6">
    <location>
        <position position="71"/>
    </location>
</feature>
<reference evidence="10 11" key="1">
    <citation type="journal article" date="2009" name="PLoS ONE">
        <title>Complete genome sequence of the aerobic CO-oxidizing thermophile Thermomicrobium roseum.</title>
        <authorList>
            <person name="Wu D."/>
            <person name="Raymond J."/>
            <person name="Wu M."/>
            <person name="Chatterji S."/>
            <person name="Ren Q."/>
            <person name="Graham J.E."/>
            <person name="Bryant D.A."/>
            <person name="Robb F."/>
            <person name="Colman A."/>
            <person name="Tallon L.J."/>
            <person name="Badger J.H."/>
            <person name="Madupu R."/>
            <person name="Ward N.L."/>
            <person name="Eisen J.A."/>
        </authorList>
    </citation>
    <scope>NUCLEOTIDE SEQUENCE [LARGE SCALE GENOMIC DNA]</scope>
    <source>
        <strain evidence="11">ATCC 27502 / DSM 5159 / P-2</strain>
        <plasmid evidence="10">unnamed</plasmid>
    </source>
</reference>
<comment type="function">
    <text evidence="5">Catalyzes the interconversion of L-alanine and D-alanine. May also act on other amino acids.</text>
</comment>
<dbReference type="GO" id="GO:0030170">
    <property type="term" value="F:pyridoxal phosphate binding"/>
    <property type="evidence" value="ECO:0007669"/>
    <property type="project" value="UniProtKB-UniRule"/>
</dbReference>
<comment type="cofactor">
    <cofactor evidence="2 5 6">
        <name>pyridoxal 5'-phosphate</name>
        <dbReference type="ChEBI" id="CHEBI:597326"/>
    </cofactor>
</comment>
<dbReference type="PANTHER" id="PTHR30511:SF0">
    <property type="entry name" value="ALANINE RACEMASE, CATABOLIC-RELATED"/>
    <property type="match status" value="1"/>
</dbReference>
<comment type="pathway">
    <text evidence="5">Amino-acid biosynthesis; D-alanine biosynthesis; D-alanine from L-alanine: step 1/1.</text>
</comment>
<dbReference type="InterPro" id="IPR000821">
    <property type="entry name" value="Ala_racemase"/>
</dbReference>
<dbReference type="Pfam" id="PF00842">
    <property type="entry name" value="Ala_racemase_C"/>
    <property type="match status" value="1"/>
</dbReference>
<dbReference type="SUPFAM" id="SSF51419">
    <property type="entry name" value="PLP-binding barrel"/>
    <property type="match status" value="1"/>
</dbReference>
<comment type="similarity">
    <text evidence="5">Belongs to the alanine racemase family.</text>
</comment>
<keyword evidence="10" id="KW-0614">Plasmid</keyword>
<evidence type="ECO:0000256" key="2">
    <source>
        <dbReference type="ARBA" id="ARBA00001933"/>
    </source>
</evidence>
<proteinExistence type="inferred from homology"/>
<dbReference type="GO" id="GO:0008784">
    <property type="term" value="F:alanine racemase activity"/>
    <property type="evidence" value="ECO:0007669"/>
    <property type="project" value="UniProtKB-UniRule"/>
</dbReference>
<accession>B9L2Z2</accession>
<evidence type="ECO:0000256" key="7">
    <source>
        <dbReference type="PIRSR" id="PIRSR600821-52"/>
    </source>
</evidence>
<feature type="binding site" evidence="5 7">
    <location>
        <position position="169"/>
    </location>
    <ligand>
        <name>substrate</name>
    </ligand>
</feature>
<evidence type="ECO:0000256" key="3">
    <source>
        <dbReference type="ARBA" id="ARBA00022898"/>
    </source>
</evidence>
<dbReference type="InterPro" id="IPR029066">
    <property type="entry name" value="PLP-binding_barrel"/>
</dbReference>
<dbReference type="Proteomes" id="UP000000447">
    <property type="component" value="Plasmid unnamed"/>
</dbReference>
<dbReference type="InterPro" id="IPR009006">
    <property type="entry name" value="Ala_racemase/Decarboxylase_C"/>
</dbReference>
<dbReference type="OrthoDB" id="9813814at2"/>
<evidence type="ECO:0000256" key="4">
    <source>
        <dbReference type="ARBA" id="ARBA00023235"/>
    </source>
</evidence>
<dbReference type="InterPro" id="IPR011079">
    <property type="entry name" value="Ala_racemase_C"/>
</dbReference>
<dbReference type="AlphaFoldDB" id="B9L2Z2"/>
<feature type="active site" description="Proton acceptor; specific for D-alanine" evidence="5">
    <location>
        <position position="71"/>
    </location>
</feature>
<geneLocation type="plasmid" evidence="11">
    <name>Tros</name>
</geneLocation>
<evidence type="ECO:0000256" key="8">
    <source>
        <dbReference type="SAM" id="MobiDB-lite"/>
    </source>
</evidence>
<keyword evidence="4 5" id="KW-0413">Isomerase</keyword>
<dbReference type="NCBIfam" id="TIGR00492">
    <property type="entry name" value="alr"/>
    <property type="match status" value="1"/>
</dbReference>
<evidence type="ECO:0000256" key="5">
    <source>
        <dbReference type="HAMAP-Rule" id="MF_01201"/>
    </source>
</evidence>
<keyword evidence="3 5" id="KW-0663">Pyridoxal phosphate</keyword>
<sequence length="433" mass="45900">MGTQRDPGLGDPNQHDASALPAATEQVDWPTRLSCARAGLHAIIDLDQLATNARTLVRFLPPDVELLAVLKANAYGHGLVPSALAALAGGARWLGVARIEEGLLLRQAGLTAPVIVLGPPNHARLRAAVAADLTLAVGSLADVEAVRSAASALGRPARVHLEVDTGMHRFGATPDEAVALARGLASDPLLSFEGIYTHFATADAPDCRTLRRQMERFRAVRERLLAEGIHPPVVHQANSAATLRGALGDPDLPGRRVVRVGILFYGLTPDPALLLPPGIRPALTLQARLARCFVVHAGEGISYGHTYVTKALTHCGLVPVGYADGLPRALSNQGWFLVQGQRCPILGRVCMDQTTISLEAVPQAEIGTTVIVLGTGEDGAMTAWDAATLSGTIAYEILTSLATRIPRLYQRGGEIVGLADAFGLVWRDRMRAR</sequence>
<dbReference type="InterPro" id="IPR001608">
    <property type="entry name" value="Ala_racemase_N"/>
</dbReference>
<gene>
    <name evidence="10" type="primary">alr</name>
    <name evidence="10" type="ordered locus">trd_A0156</name>
</gene>
<dbReference type="EC" id="5.1.1.1" evidence="5"/>
<dbReference type="CDD" id="cd00430">
    <property type="entry name" value="PLPDE_III_AR"/>
    <property type="match status" value="1"/>
</dbReference>
<evidence type="ECO:0000313" key="11">
    <source>
        <dbReference type="Proteomes" id="UP000000447"/>
    </source>
</evidence>
<evidence type="ECO:0000256" key="6">
    <source>
        <dbReference type="PIRSR" id="PIRSR600821-50"/>
    </source>
</evidence>
<evidence type="ECO:0000259" key="9">
    <source>
        <dbReference type="SMART" id="SM01005"/>
    </source>
</evidence>
<dbReference type="HAMAP" id="MF_01201">
    <property type="entry name" value="Ala_racemase"/>
    <property type="match status" value="1"/>
</dbReference>
<comment type="catalytic activity">
    <reaction evidence="1 5">
        <text>L-alanine = D-alanine</text>
        <dbReference type="Rhea" id="RHEA:20249"/>
        <dbReference type="ChEBI" id="CHEBI:57416"/>
        <dbReference type="ChEBI" id="CHEBI:57972"/>
        <dbReference type="EC" id="5.1.1.1"/>
    </reaction>
</comment>
<dbReference type="InterPro" id="IPR020622">
    <property type="entry name" value="Ala_racemase_pyridoxalP-BS"/>
</dbReference>
<dbReference type="SMART" id="SM01005">
    <property type="entry name" value="Ala_racemase_C"/>
    <property type="match status" value="1"/>
</dbReference>
<organism evidence="10 11">
    <name type="scientific">Thermomicrobium roseum (strain ATCC 27502 / DSM 5159 / P-2)</name>
    <dbReference type="NCBI Taxonomy" id="309801"/>
    <lineage>
        <taxon>Bacteria</taxon>
        <taxon>Pseudomonadati</taxon>
        <taxon>Thermomicrobiota</taxon>
        <taxon>Thermomicrobia</taxon>
        <taxon>Thermomicrobiales</taxon>
        <taxon>Thermomicrobiaceae</taxon>
        <taxon>Thermomicrobium</taxon>
    </lineage>
</organism>
<dbReference type="EMBL" id="CP001276">
    <property type="protein sequence ID" value="ACM07290.1"/>
    <property type="molecule type" value="Genomic_DNA"/>
</dbReference>
<keyword evidence="11" id="KW-1185">Reference proteome</keyword>
<feature type="active site" description="Proton acceptor; specific for L-alanine" evidence="5">
    <location>
        <position position="303"/>
    </location>
</feature>
<feature type="binding site" evidence="5 7">
    <location>
        <position position="351"/>
    </location>
    <ligand>
        <name>substrate</name>
    </ligand>
</feature>
<dbReference type="Pfam" id="PF01168">
    <property type="entry name" value="Ala_racemase_N"/>
    <property type="match status" value="1"/>
</dbReference>
<dbReference type="RefSeq" id="WP_012643277.1">
    <property type="nucleotide sequence ID" value="NC_011961.1"/>
</dbReference>
<evidence type="ECO:0000256" key="1">
    <source>
        <dbReference type="ARBA" id="ARBA00000316"/>
    </source>
</evidence>
<dbReference type="PANTHER" id="PTHR30511">
    <property type="entry name" value="ALANINE RACEMASE"/>
    <property type="match status" value="1"/>
</dbReference>
<feature type="region of interest" description="Disordered" evidence="8">
    <location>
        <begin position="1"/>
        <end position="23"/>
    </location>
</feature>
<name>B9L2Z2_THERP</name>
<dbReference type="PROSITE" id="PS00395">
    <property type="entry name" value="ALANINE_RACEMASE"/>
    <property type="match status" value="1"/>
</dbReference>
<dbReference type="GO" id="GO:0005829">
    <property type="term" value="C:cytosol"/>
    <property type="evidence" value="ECO:0007669"/>
    <property type="project" value="TreeGrafter"/>
</dbReference>
<dbReference type="KEGG" id="tro:trd_A0156"/>
<dbReference type="eggNOG" id="COG0787">
    <property type="taxonomic scope" value="Bacteria"/>
</dbReference>
<dbReference type="FunFam" id="3.20.20.10:FF:000002">
    <property type="entry name" value="Alanine racemase"/>
    <property type="match status" value="1"/>
</dbReference>
<evidence type="ECO:0000313" key="10">
    <source>
        <dbReference type="EMBL" id="ACM07290.1"/>
    </source>
</evidence>
<dbReference type="PRINTS" id="PR00992">
    <property type="entry name" value="ALARACEMASE"/>
</dbReference>
<dbReference type="UniPathway" id="UPA00042">
    <property type="reaction ID" value="UER00497"/>
</dbReference>
<dbReference type="SUPFAM" id="SSF50621">
    <property type="entry name" value="Alanine racemase C-terminal domain-like"/>
    <property type="match status" value="1"/>
</dbReference>
<dbReference type="GO" id="GO:0030632">
    <property type="term" value="P:D-alanine biosynthetic process"/>
    <property type="evidence" value="ECO:0007669"/>
    <property type="project" value="UniProtKB-UniRule"/>
</dbReference>
<dbReference type="Gene3D" id="3.20.20.10">
    <property type="entry name" value="Alanine racemase"/>
    <property type="match status" value="1"/>
</dbReference>
<protein>
    <recommendedName>
        <fullName evidence="5">Alanine racemase</fullName>
        <ecNumber evidence="5">5.1.1.1</ecNumber>
    </recommendedName>
</protein>
<dbReference type="HOGENOM" id="CLU_028393_2_2_0"/>
<feature type="domain" description="Alanine racemase C-terminal" evidence="9">
    <location>
        <begin position="282"/>
        <end position="410"/>
    </location>
</feature>